<dbReference type="GO" id="GO:0005524">
    <property type="term" value="F:ATP binding"/>
    <property type="evidence" value="ECO:0007669"/>
    <property type="project" value="UniProtKB-KW"/>
</dbReference>
<dbReference type="PANTHER" id="PTHR24348">
    <property type="entry name" value="SERINE/THREONINE-PROTEIN KINASE UNC-51-RELATED"/>
    <property type="match status" value="1"/>
</dbReference>
<gene>
    <name evidence="7" type="ORF">HMPREF0634_0416</name>
</gene>
<dbReference type="OrthoDB" id="9786339at2"/>
<dbReference type="GO" id="GO:0000407">
    <property type="term" value="C:phagophore assembly site"/>
    <property type="evidence" value="ECO:0007669"/>
    <property type="project" value="TreeGrafter"/>
</dbReference>
<keyword evidence="5" id="KW-0812">Transmembrane</keyword>
<keyword evidence="3" id="KW-0418">Kinase</keyword>
<dbReference type="PROSITE" id="PS50011">
    <property type="entry name" value="PROTEIN_KINASE_DOM"/>
    <property type="match status" value="1"/>
</dbReference>
<name>E0E164_9FIRM</name>
<dbReference type="PANTHER" id="PTHR24348:SF22">
    <property type="entry name" value="NON-SPECIFIC SERINE_THREONINE PROTEIN KINASE"/>
    <property type="match status" value="1"/>
</dbReference>
<organism evidence="7 8">
    <name type="scientific">Peptostreptococcus stomatis DSM 17678</name>
    <dbReference type="NCBI Taxonomy" id="596315"/>
    <lineage>
        <taxon>Bacteria</taxon>
        <taxon>Bacillati</taxon>
        <taxon>Bacillota</taxon>
        <taxon>Clostridia</taxon>
        <taxon>Peptostreptococcales</taxon>
        <taxon>Peptostreptococcaceae</taxon>
        <taxon>Peptostreptococcus</taxon>
    </lineage>
</organism>
<feature type="transmembrane region" description="Helical" evidence="5">
    <location>
        <begin position="346"/>
        <end position="367"/>
    </location>
</feature>
<evidence type="ECO:0000256" key="2">
    <source>
        <dbReference type="ARBA" id="ARBA00022741"/>
    </source>
</evidence>
<protein>
    <recommendedName>
        <fullName evidence="6">Protein kinase domain-containing protein</fullName>
    </recommendedName>
</protein>
<evidence type="ECO:0000256" key="4">
    <source>
        <dbReference type="ARBA" id="ARBA00022840"/>
    </source>
</evidence>
<keyword evidence="8" id="KW-1185">Reference proteome</keyword>
<dbReference type="Proteomes" id="UP000003244">
    <property type="component" value="Unassembled WGS sequence"/>
</dbReference>
<proteinExistence type="predicted"/>
<feature type="domain" description="Protein kinase" evidence="6">
    <location>
        <begin position="1"/>
        <end position="268"/>
    </location>
</feature>
<comment type="caution">
    <text evidence="7">The sequence shown here is derived from an EMBL/GenBank/DDBJ whole genome shotgun (WGS) entry which is preliminary data.</text>
</comment>
<dbReference type="AlphaFoldDB" id="E0E164"/>
<keyword evidence="2" id="KW-0547">Nucleotide-binding</keyword>
<dbReference type="GO" id="GO:0005829">
    <property type="term" value="C:cytosol"/>
    <property type="evidence" value="ECO:0007669"/>
    <property type="project" value="TreeGrafter"/>
</dbReference>
<evidence type="ECO:0000256" key="5">
    <source>
        <dbReference type="SAM" id="Phobius"/>
    </source>
</evidence>
<accession>E0E164</accession>
<evidence type="ECO:0000256" key="1">
    <source>
        <dbReference type="ARBA" id="ARBA00022679"/>
    </source>
</evidence>
<dbReference type="GO" id="GO:0005776">
    <property type="term" value="C:autophagosome"/>
    <property type="evidence" value="ECO:0007669"/>
    <property type="project" value="TreeGrafter"/>
</dbReference>
<dbReference type="InterPro" id="IPR011009">
    <property type="entry name" value="Kinase-like_dom_sf"/>
</dbReference>
<reference evidence="7 8" key="1">
    <citation type="submission" date="2010-08" db="EMBL/GenBank/DDBJ databases">
        <authorList>
            <person name="Harkins D.M."/>
            <person name="Madupu R."/>
            <person name="Durkin A.S."/>
            <person name="Torralba M."/>
            <person name="Methe B."/>
            <person name="Sutton G.G."/>
            <person name="Nelson K.E."/>
        </authorList>
    </citation>
    <scope>NUCLEOTIDE SEQUENCE [LARGE SCALE GENOMIC DNA]</scope>
    <source>
        <strain evidence="7 8">DSM 17678</strain>
    </source>
</reference>
<dbReference type="RefSeq" id="WP_007788114.1">
    <property type="nucleotide sequence ID" value="NZ_ADGQ01000004.1"/>
</dbReference>
<dbReference type="InterPro" id="IPR045269">
    <property type="entry name" value="Atg1-like"/>
</dbReference>
<keyword evidence="4" id="KW-0067">ATP-binding</keyword>
<dbReference type="GeneID" id="84799903"/>
<keyword evidence="5" id="KW-1133">Transmembrane helix</keyword>
<dbReference type="GO" id="GO:0016020">
    <property type="term" value="C:membrane"/>
    <property type="evidence" value="ECO:0007669"/>
    <property type="project" value="TreeGrafter"/>
</dbReference>
<evidence type="ECO:0000256" key="3">
    <source>
        <dbReference type="ARBA" id="ARBA00022777"/>
    </source>
</evidence>
<keyword evidence="5" id="KW-0472">Membrane</keyword>
<dbReference type="GO" id="GO:0004674">
    <property type="term" value="F:protein serine/threonine kinase activity"/>
    <property type="evidence" value="ECO:0007669"/>
    <property type="project" value="InterPro"/>
</dbReference>
<dbReference type="SMART" id="SM00220">
    <property type="entry name" value="S_TKc"/>
    <property type="match status" value="1"/>
</dbReference>
<dbReference type="Pfam" id="PF00069">
    <property type="entry name" value="Pkinase"/>
    <property type="match status" value="1"/>
</dbReference>
<keyword evidence="1" id="KW-0808">Transferase</keyword>
<sequence>MIFIGNRYEITDRPVYIEENKLYNAYDSEKKIDVKIKIIENNRYISIDFIPNLIDESIIIDDLRSPHILRILDVGVHRTVDNLLYYIVYENFRGVSLTTLNKGAYLHMDALIRIATQTVKALQAYYNLGKKHGSLRPDNILVNERYEIKIADFGITEANKGTNIRCSGNLKYLSPSQLSIDFTDIKSDLYCLGVILYESVFKKFPFNDAHTEKQLIKAIDKGVIWSKINTSGMNKDFVEIIKRLLERNDNLCYKNYNEVLLSLSHFMYKTSKIDIEAIRAEENQPHLESVLHKTGHVSPDDFYKTRQMYLSDIQKELENKSIDDMKIVKNGHTDKKSKKKKNGKKTSLIIIVLILIIMMVLPFINMFL</sequence>
<dbReference type="eggNOG" id="COG0515">
    <property type="taxonomic scope" value="Bacteria"/>
</dbReference>
<dbReference type="SUPFAM" id="SSF56112">
    <property type="entry name" value="Protein kinase-like (PK-like)"/>
    <property type="match status" value="1"/>
</dbReference>
<evidence type="ECO:0000313" key="7">
    <source>
        <dbReference type="EMBL" id="EFM65368.1"/>
    </source>
</evidence>
<dbReference type="Gene3D" id="1.10.510.10">
    <property type="entry name" value="Transferase(Phosphotransferase) domain 1"/>
    <property type="match status" value="1"/>
</dbReference>
<dbReference type="STRING" id="596315.HMPREF0634_0416"/>
<evidence type="ECO:0000313" key="8">
    <source>
        <dbReference type="Proteomes" id="UP000003244"/>
    </source>
</evidence>
<dbReference type="InterPro" id="IPR000719">
    <property type="entry name" value="Prot_kinase_dom"/>
</dbReference>
<dbReference type="EMBL" id="ADGQ01000004">
    <property type="protein sequence ID" value="EFM65368.1"/>
    <property type="molecule type" value="Genomic_DNA"/>
</dbReference>
<evidence type="ECO:0000259" key="6">
    <source>
        <dbReference type="PROSITE" id="PS50011"/>
    </source>
</evidence>